<evidence type="ECO:0000313" key="11">
    <source>
        <dbReference type="Proteomes" id="UP001363151"/>
    </source>
</evidence>
<dbReference type="PANTHER" id="PTHR47969:SF15">
    <property type="entry name" value="CHROMOSOME-ASSOCIATED KINESIN KIF4A-RELATED"/>
    <property type="match status" value="1"/>
</dbReference>
<keyword evidence="2" id="KW-0963">Cytoplasm</keyword>
<dbReference type="Gene3D" id="3.40.850.10">
    <property type="entry name" value="Kinesin motor domain"/>
    <property type="match status" value="1"/>
</dbReference>
<keyword evidence="3 6" id="KW-0547">Nucleotide-binding</keyword>
<evidence type="ECO:0000259" key="9">
    <source>
        <dbReference type="PROSITE" id="PS50067"/>
    </source>
</evidence>
<comment type="subcellular location">
    <subcellularLocation>
        <location evidence="1">Cytoplasm</location>
    </subcellularLocation>
</comment>
<dbReference type="SMART" id="SM00129">
    <property type="entry name" value="KISc"/>
    <property type="match status" value="1"/>
</dbReference>
<feature type="binding site" evidence="6">
    <location>
        <begin position="116"/>
        <end position="123"/>
    </location>
    <ligand>
        <name>ATP</name>
        <dbReference type="ChEBI" id="CHEBI:30616"/>
    </ligand>
</feature>
<evidence type="ECO:0000256" key="8">
    <source>
        <dbReference type="SAM" id="MobiDB-lite"/>
    </source>
</evidence>
<feature type="coiled-coil region" evidence="7">
    <location>
        <begin position="624"/>
        <end position="658"/>
    </location>
</feature>
<feature type="coiled-coil region" evidence="7">
    <location>
        <begin position="969"/>
        <end position="1031"/>
    </location>
</feature>
<evidence type="ECO:0000256" key="3">
    <source>
        <dbReference type="ARBA" id="ARBA00022741"/>
    </source>
</evidence>
<feature type="compositionally biased region" description="Polar residues" evidence="8">
    <location>
        <begin position="1050"/>
        <end position="1060"/>
    </location>
</feature>
<feature type="domain" description="Kinesin motor" evidence="9">
    <location>
        <begin position="17"/>
        <end position="438"/>
    </location>
</feature>
<accession>A0ABR1GF57</accession>
<evidence type="ECO:0000256" key="1">
    <source>
        <dbReference type="ARBA" id="ARBA00004496"/>
    </source>
</evidence>
<evidence type="ECO:0000256" key="5">
    <source>
        <dbReference type="ARBA" id="ARBA00023054"/>
    </source>
</evidence>
<feature type="region of interest" description="Disordered" evidence="8">
    <location>
        <begin position="1049"/>
        <end position="1094"/>
    </location>
</feature>
<dbReference type="Pfam" id="PF00225">
    <property type="entry name" value="Kinesin"/>
    <property type="match status" value="2"/>
</dbReference>
<dbReference type="SUPFAM" id="SSF52540">
    <property type="entry name" value="P-loop containing nucleoside triphosphate hydrolases"/>
    <property type="match status" value="1"/>
</dbReference>
<dbReference type="Proteomes" id="UP001363151">
    <property type="component" value="Unassembled WGS sequence"/>
</dbReference>
<evidence type="ECO:0000256" key="2">
    <source>
        <dbReference type="ARBA" id="ARBA00022490"/>
    </source>
</evidence>
<dbReference type="PROSITE" id="PS00411">
    <property type="entry name" value="KINESIN_MOTOR_1"/>
    <property type="match status" value="1"/>
</dbReference>
<dbReference type="InterPro" id="IPR036961">
    <property type="entry name" value="Kinesin_motor_dom_sf"/>
</dbReference>
<evidence type="ECO:0000256" key="6">
    <source>
        <dbReference type="PROSITE-ProRule" id="PRU00283"/>
    </source>
</evidence>
<keyword evidence="11" id="KW-1185">Reference proteome</keyword>
<keyword evidence="5 7" id="KW-0175">Coiled coil</keyword>
<protein>
    <submittedName>
        <fullName evidence="10">ATP-dependent microtubule motor protein</fullName>
    </submittedName>
</protein>
<dbReference type="InterPro" id="IPR001752">
    <property type="entry name" value="Kinesin_motor_dom"/>
</dbReference>
<organism evidence="10 11">
    <name type="scientific">Aureococcus anophagefferens</name>
    <name type="common">Harmful bloom alga</name>
    <dbReference type="NCBI Taxonomy" id="44056"/>
    <lineage>
        <taxon>Eukaryota</taxon>
        <taxon>Sar</taxon>
        <taxon>Stramenopiles</taxon>
        <taxon>Ochrophyta</taxon>
        <taxon>Pelagophyceae</taxon>
        <taxon>Pelagomonadales</taxon>
        <taxon>Pelagomonadaceae</taxon>
        <taxon>Aureococcus</taxon>
    </lineage>
</organism>
<dbReference type="PROSITE" id="PS50067">
    <property type="entry name" value="KINESIN_MOTOR_2"/>
    <property type="match status" value="1"/>
</dbReference>
<evidence type="ECO:0000313" key="10">
    <source>
        <dbReference type="EMBL" id="KAK7254482.1"/>
    </source>
</evidence>
<comment type="similarity">
    <text evidence="6">Belongs to the TRAFAC class myosin-kinesin ATPase superfamily. Kinesin family.</text>
</comment>
<reference evidence="10 11" key="1">
    <citation type="submission" date="2024-03" db="EMBL/GenBank/DDBJ databases">
        <title>Aureococcus anophagefferens CCMP1851 and Kratosvirus quantuckense: Draft genome of a second virus-susceptible host strain in the model system.</title>
        <authorList>
            <person name="Chase E."/>
            <person name="Truchon A.R."/>
            <person name="Schepens W."/>
            <person name="Wilhelm S.W."/>
        </authorList>
    </citation>
    <scope>NUCLEOTIDE SEQUENCE [LARGE SCALE GENOMIC DNA]</scope>
    <source>
        <strain evidence="10 11">CCMP1851</strain>
    </source>
</reference>
<dbReference type="InterPro" id="IPR019821">
    <property type="entry name" value="Kinesin_motor_CS"/>
</dbReference>
<evidence type="ECO:0000256" key="4">
    <source>
        <dbReference type="ARBA" id="ARBA00022840"/>
    </source>
</evidence>
<evidence type="ECO:0000256" key="7">
    <source>
        <dbReference type="SAM" id="Coils"/>
    </source>
</evidence>
<feature type="coiled-coil region" evidence="7">
    <location>
        <begin position="455"/>
        <end position="485"/>
    </location>
</feature>
<feature type="region of interest" description="Disordered" evidence="8">
    <location>
        <begin position="907"/>
        <end position="962"/>
    </location>
</feature>
<keyword evidence="6" id="KW-0505">Motor protein</keyword>
<feature type="compositionally biased region" description="Polar residues" evidence="8">
    <location>
        <begin position="911"/>
        <end position="937"/>
    </location>
</feature>
<dbReference type="PANTHER" id="PTHR47969">
    <property type="entry name" value="CHROMOSOME-ASSOCIATED KINESIN KIF4A-RELATED"/>
    <property type="match status" value="1"/>
</dbReference>
<name>A0ABR1GF57_AURAN</name>
<comment type="caution">
    <text evidence="10">The sequence shown here is derived from an EMBL/GenBank/DDBJ whole genome shotgun (WGS) entry which is preliminary data.</text>
</comment>
<sequence length="1094" mass="117455">MAHQVVSDYTKVSENANVKVFVRARPPEASDEPADELFERGEVEKGRVKKLTMKQWKRTGAEGDQHEQWGGVGGNAFQFDGVFWCEAVQEEVFKTVCKEQVDHILRGYNACCFAYGQTGSGKTHSMFFPKGGVDRSDADRQGLIPRAVDYLFSRLSQPGVEAEVNVSFLEVYCDTLRDLGKASLPGARRGVIHGPSTEKTSDIYQGAAKQRGETFGLGVRQQSGGLGLANSKSSLSINTAPPVLQKAGGDASDQGHWYELKEEIREDKDGVVFVKGLAKLAVKSSADVLNIIDRGLRLRATESTSMNDTSSRSHTVFTIEVSIAKGGRGGASGVMGKLHLVDLAGSERLKKSESSGIRMEEALHINKSLTALGKVIVSLDPTASNGHVPYRDSKLTRLLQNALGGDSYTSVLATIRPTRSHAEECLSTLQFANRCRKVANNPRVHRVGETEGQANKAKDEQIRALRAEIERLKEFTRKLKKTLAEATGRDVAEFGSSDLGGSKVESLLLGAALGGGGGRENPAQTQAAVTGAVMAALRAAGVAGATVDENTGGVRLGDGRLLEGTLPAAFVAFRKEGEQRRRSSVAAGKMRRGSTVVTGIASRVAKVFGYGSPQDVPQALINVLAEREDEFDALKRKFDAKKDEIDALHKEIELNERKVMTATLGSQHKERESSKRADATIALKDELLKAQAAEHATQVAALVKENEDIVSRLAKERSANPLGGLPGATVGPRAKMKLLTVKEMGRKVSAAAARAQRAEGRAAGSEGTIARLKEQYEYWLAKKDRDAAKFIAQLNVYRAKKQTQLETADLELVALWDAVDRHARVLRRVKAGKYPLHQLGSNVAAPAIPPGDLPPSTEGLALDRLPATLRAVKKRDRAHRGLDEPREGDADAESDFYYGVARASPRAKSVRSAQQRSSDSLLSNRTPEPPRTTTGFSATLRGADLGAGDDAPPRPATAFDYAGGAGGDADELRGELAAARAALRDLEASVDARVKARVTSELSAHATVQYLRDLEEAKRDADKRASDHARQYSQLRVAFEAQRRACGTQGALSATASRQLSAAGAGSRPGSASGLDRSGPARPASARAAHRPRM</sequence>
<dbReference type="InterPro" id="IPR027640">
    <property type="entry name" value="Kinesin-like_fam"/>
</dbReference>
<dbReference type="EMBL" id="JBBJCI010000024">
    <property type="protein sequence ID" value="KAK7254482.1"/>
    <property type="molecule type" value="Genomic_DNA"/>
</dbReference>
<feature type="compositionally biased region" description="Low complexity" evidence="8">
    <location>
        <begin position="1061"/>
        <end position="1087"/>
    </location>
</feature>
<gene>
    <name evidence="10" type="ORF">SO694_00011182</name>
</gene>
<dbReference type="InterPro" id="IPR027417">
    <property type="entry name" value="P-loop_NTPase"/>
</dbReference>
<keyword evidence="4 6" id="KW-0067">ATP-binding</keyword>
<proteinExistence type="inferred from homology"/>
<dbReference type="PRINTS" id="PR00380">
    <property type="entry name" value="KINESINHEAVY"/>
</dbReference>
<dbReference type="CDD" id="cd00106">
    <property type="entry name" value="KISc"/>
    <property type="match status" value="1"/>
</dbReference>